<feature type="compositionally biased region" description="Polar residues" evidence="1">
    <location>
        <begin position="78"/>
        <end position="87"/>
    </location>
</feature>
<name>A0ABR4A089_9LECA</name>
<dbReference type="EMBL" id="JBEFKJ010000032">
    <property type="protein sequence ID" value="KAL2038401.1"/>
    <property type="molecule type" value="Genomic_DNA"/>
</dbReference>
<dbReference type="Proteomes" id="UP001590950">
    <property type="component" value="Unassembled WGS sequence"/>
</dbReference>
<gene>
    <name evidence="2" type="ORF">N7G274_008740</name>
</gene>
<evidence type="ECO:0000256" key="1">
    <source>
        <dbReference type="SAM" id="MobiDB-lite"/>
    </source>
</evidence>
<proteinExistence type="predicted"/>
<feature type="region of interest" description="Disordered" evidence="1">
    <location>
        <begin position="62"/>
        <end position="148"/>
    </location>
</feature>
<feature type="region of interest" description="Disordered" evidence="1">
    <location>
        <begin position="165"/>
        <end position="188"/>
    </location>
</feature>
<accession>A0ABR4A089</accession>
<evidence type="ECO:0000313" key="3">
    <source>
        <dbReference type="Proteomes" id="UP001590950"/>
    </source>
</evidence>
<feature type="compositionally biased region" description="Polar residues" evidence="1">
    <location>
        <begin position="125"/>
        <end position="134"/>
    </location>
</feature>
<evidence type="ECO:0008006" key="4">
    <source>
        <dbReference type="Google" id="ProtNLM"/>
    </source>
</evidence>
<feature type="compositionally biased region" description="Basic residues" evidence="1">
    <location>
        <begin position="88"/>
        <end position="97"/>
    </location>
</feature>
<evidence type="ECO:0000313" key="2">
    <source>
        <dbReference type="EMBL" id="KAL2038401.1"/>
    </source>
</evidence>
<protein>
    <recommendedName>
        <fullName evidence="4">Myb-like domain-containing protein</fullName>
    </recommendedName>
</protein>
<comment type="caution">
    <text evidence="2">The sequence shown here is derived from an EMBL/GenBank/DDBJ whole genome shotgun (WGS) entry which is preliminary data.</text>
</comment>
<sequence length="264" mass="29030">MLLPSAIDCVPFLYSPRSSHMHAATMLSPPPTYHSPTSPTSSNIYGACRSLQSLITTKIPATTSSISKPSRDPPQLASPITFTSPKQARSHSTKSRKIATPQTPPRPSRKRRRSLSDDDSPSYDQENISTSKPSTPKRQRLCPPSLPLGLERADFDALQEQAVKIPIPVTPENRQKDGSPDEAAESEWCSSDDSALVSIILRKLQLRQSDWDECAQRLGKGKDSIGERWKLLIGQGEVGLRRGSRAQRRGNVQRIVFGSPLKGP</sequence>
<organism evidence="2 3">
    <name type="scientific">Stereocaulon virgatum</name>
    <dbReference type="NCBI Taxonomy" id="373712"/>
    <lineage>
        <taxon>Eukaryota</taxon>
        <taxon>Fungi</taxon>
        <taxon>Dikarya</taxon>
        <taxon>Ascomycota</taxon>
        <taxon>Pezizomycotina</taxon>
        <taxon>Lecanoromycetes</taxon>
        <taxon>OSLEUM clade</taxon>
        <taxon>Lecanoromycetidae</taxon>
        <taxon>Lecanorales</taxon>
        <taxon>Lecanorineae</taxon>
        <taxon>Stereocaulaceae</taxon>
        <taxon>Stereocaulon</taxon>
    </lineage>
</organism>
<reference evidence="2 3" key="1">
    <citation type="submission" date="2024-09" db="EMBL/GenBank/DDBJ databases">
        <title>Rethinking Asexuality: The Enigmatic Case of Functional Sexual Genes in Lepraria (Stereocaulaceae).</title>
        <authorList>
            <person name="Doellman M."/>
            <person name="Sun Y."/>
            <person name="Barcenas-Pena A."/>
            <person name="Lumbsch H.T."/>
            <person name="Grewe F."/>
        </authorList>
    </citation>
    <scope>NUCLEOTIDE SEQUENCE [LARGE SCALE GENOMIC DNA]</scope>
    <source>
        <strain evidence="2 3">Mercado 3170</strain>
    </source>
</reference>
<keyword evidence="3" id="KW-1185">Reference proteome</keyword>